<dbReference type="Proteomes" id="UP000186559">
    <property type="component" value="Chromosome"/>
</dbReference>
<dbReference type="KEGG" id="tpro:Ga0080559_TMP4395"/>
<dbReference type="AlphaFoldDB" id="A0A1U7DAK3"/>
<dbReference type="RefSeq" id="WP_076624830.1">
    <property type="nucleotide sequence ID" value="NZ_BMEW01000006.1"/>
</dbReference>
<reference evidence="2 3" key="1">
    <citation type="submission" date="2016-03" db="EMBL/GenBank/DDBJ databases">
        <title>Deep-sea bacteria in the southern Pacific.</title>
        <authorList>
            <person name="Tang K."/>
        </authorList>
    </citation>
    <scope>NUCLEOTIDE SEQUENCE [LARGE SCALE GENOMIC DNA]</scope>
    <source>
        <strain evidence="2 3">JLT2016</strain>
    </source>
</reference>
<dbReference type="Pfam" id="PF04993">
    <property type="entry name" value="TfoX_N"/>
    <property type="match status" value="1"/>
</dbReference>
<feature type="domain" description="TfoX N-terminal" evidence="1">
    <location>
        <begin position="15"/>
        <end position="101"/>
    </location>
</feature>
<evidence type="ECO:0000259" key="1">
    <source>
        <dbReference type="Pfam" id="PF04993"/>
    </source>
</evidence>
<evidence type="ECO:0000313" key="2">
    <source>
        <dbReference type="EMBL" id="APX25191.1"/>
    </source>
</evidence>
<protein>
    <submittedName>
        <fullName evidence="2">TfoX N-terminal domain-containing protein</fullName>
    </submittedName>
</protein>
<proteinExistence type="predicted"/>
<dbReference type="SUPFAM" id="SSF159894">
    <property type="entry name" value="YgaC/TfoX-N like"/>
    <property type="match status" value="1"/>
</dbReference>
<organism evidence="2 3">
    <name type="scientific">Salipiger profundus</name>
    <dbReference type="NCBI Taxonomy" id="1229727"/>
    <lineage>
        <taxon>Bacteria</taxon>
        <taxon>Pseudomonadati</taxon>
        <taxon>Pseudomonadota</taxon>
        <taxon>Alphaproteobacteria</taxon>
        <taxon>Rhodobacterales</taxon>
        <taxon>Roseobacteraceae</taxon>
        <taxon>Salipiger</taxon>
    </lineage>
</organism>
<name>A0A1U7DAK3_9RHOB</name>
<accession>A0A1U7DAK3</accession>
<evidence type="ECO:0000313" key="3">
    <source>
        <dbReference type="Proteomes" id="UP000186559"/>
    </source>
</evidence>
<dbReference type="EMBL" id="CP014796">
    <property type="protein sequence ID" value="APX25191.1"/>
    <property type="molecule type" value="Genomic_DNA"/>
</dbReference>
<dbReference type="STRING" id="1229727.Ga0080559_TMP4395"/>
<sequence length="109" mass="11820">MPHDEGLAELLREDLAEVAQLREIAMFGGLCFTTQGHMICGTFRDHVLYRVGKSAMATALALPHTDRMRMGARTMGGFVTLGAPDVADDALRARLTAMALDFVATLDPK</sequence>
<dbReference type="OrthoDB" id="214902at2"/>
<dbReference type="InterPro" id="IPR007076">
    <property type="entry name" value="TfoX_N"/>
</dbReference>
<gene>
    <name evidence="2" type="ORF">Ga0080559_TMP4395</name>
</gene>
<keyword evidence="3" id="KW-1185">Reference proteome</keyword>